<reference evidence="2 3" key="1">
    <citation type="journal article" date="2019" name="Genome Biol. Evol.">
        <title>Insights into the evolution of the New World diploid cottons (Gossypium, subgenus Houzingenia) based on genome sequencing.</title>
        <authorList>
            <person name="Grover C.E."/>
            <person name="Arick M.A. 2nd"/>
            <person name="Thrash A."/>
            <person name="Conover J.L."/>
            <person name="Sanders W.S."/>
            <person name="Peterson D.G."/>
            <person name="Frelichowski J.E."/>
            <person name="Scheffler J.A."/>
            <person name="Scheffler B.E."/>
            <person name="Wendel J.F."/>
        </authorList>
    </citation>
    <scope>NUCLEOTIDE SEQUENCE [LARGE SCALE GENOMIC DNA]</scope>
    <source>
        <strain evidence="2">185</strain>
        <tissue evidence="2">Leaf</tissue>
    </source>
</reference>
<gene>
    <name evidence="2" type="ORF">Goari_023209</name>
</gene>
<keyword evidence="1" id="KW-0472">Membrane</keyword>
<sequence length="87" mass="10299">MDDWEWKDDGVLGGYLVLKVTTMEALIFQSKMRAMLRIRVVYDELMVQESSWWICPNKCRFDTIKPDPLRRYDTLVHKAIQISIYAG</sequence>
<dbReference type="AlphaFoldDB" id="A0A7J8X2G0"/>
<protein>
    <submittedName>
        <fullName evidence="2">Uncharacterized protein</fullName>
    </submittedName>
</protein>
<comment type="caution">
    <text evidence="2">The sequence shown here is derived from an EMBL/GenBank/DDBJ whole genome shotgun (WGS) entry which is preliminary data.</text>
</comment>
<evidence type="ECO:0000313" key="3">
    <source>
        <dbReference type="Proteomes" id="UP000593577"/>
    </source>
</evidence>
<keyword evidence="1" id="KW-1133">Transmembrane helix</keyword>
<evidence type="ECO:0000256" key="1">
    <source>
        <dbReference type="SAM" id="Phobius"/>
    </source>
</evidence>
<evidence type="ECO:0000313" key="2">
    <source>
        <dbReference type="EMBL" id="MBA0681402.1"/>
    </source>
</evidence>
<name>A0A7J8X2G0_GOSAI</name>
<proteinExistence type="predicted"/>
<keyword evidence="1" id="KW-0812">Transmembrane</keyword>
<dbReference type="EMBL" id="JABFAA010000005">
    <property type="protein sequence ID" value="MBA0681402.1"/>
    <property type="molecule type" value="Genomic_DNA"/>
</dbReference>
<organism evidence="2 3">
    <name type="scientific">Gossypium aridum</name>
    <name type="common">American cotton</name>
    <name type="synonym">Erioxylum aridum</name>
    <dbReference type="NCBI Taxonomy" id="34290"/>
    <lineage>
        <taxon>Eukaryota</taxon>
        <taxon>Viridiplantae</taxon>
        <taxon>Streptophyta</taxon>
        <taxon>Embryophyta</taxon>
        <taxon>Tracheophyta</taxon>
        <taxon>Spermatophyta</taxon>
        <taxon>Magnoliopsida</taxon>
        <taxon>eudicotyledons</taxon>
        <taxon>Gunneridae</taxon>
        <taxon>Pentapetalae</taxon>
        <taxon>rosids</taxon>
        <taxon>malvids</taxon>
        <taxon>Malvales</taxon>
        <taxon>Malvaceae</taxon>
        <taxon>Malvoideae</taxon>
        <taxon>Gossypium</taxon>
    </lineage>
</organism>
<dbReference type="Proteomes" id="UP000593577">
    <property type="component" value="Unassembled WGS sequence"/>
</dbReference>
<feature type="transmembrane region" description="Helical" evidence="1">
    <location>
        <begin position="12"/>
        <end position="29"/>
    </location>
</feature>
<accession>A0A7J8X2G0</accession>
<keyword evidence="3" id="KW-1185">Reference proteome</keyword>